<proteinExistence type="inferred from homology"/>
<feature type="domain" description="Dynein regulatory complex subunit 7 C-terminal" evidence="17">
    <location>
        <begin position="686"/>
        <end position="791"/>
    </location>
</feature>
<dbReference type="InterPro" id="IPR056291">
    <property type="entry name" value="MORN_DRC7"/>
</dbReference>
<evidence type="ECO:0000256" key="4">
    <source>
        <dbReference type="ARBA" id="ARBA00022490"/>
    </source>
</evidence>
<keyword evidence="5" id="KW-0221">Differentiation</keyword>
<organism evidence="18 19">
    <name type="scientific">Hymenochirus boettgeri</name>
    <name type="common">Congo dwarf clawed frog</name>
    <dbReference type="NCBI Taxonomy" id="247094"/>
    <lineage>
        <taxon>Eukaryota</taxon>
        <taxon>Metazoa</taxon>
        <taxon>Chordata</taxon>
        <taxon>Craniata</taxon>
        <taxon>Vertebrata</taxon>
        <taxon>Euteleostomi</taxon>
        <taxon>Amphibia</taxon>
        <taxon>Batrachia</taxon>
        <taxon>Anura</taxon>
        <taxon>Pipoidea</taxon>
        <taxon>Pipidae</taxon>
        <taxon>Pipinae</taxon>
        <taxon>Hymenochirus</taxon>
    </lineage>
</organism>
<evidence type="ECO:0000313" key="19">
    <source>
        <dbReference type="Proteomes" id="UP000812440"/>
    </source>
</evidence>
<evidence type="ECO:0000259" key="17">
    <source>
        <dbReference type="Pfam" id="PF24671"/>
    </source>
</evidence>
<dbReference type="AlphaFoldDB" id="A0A8T2J3N0"/>
<evidence type="ECO:0000256" key="9">
    <source>
        <dbReference type="ARBA" id="ARBA00023069"/>
    </source>
</evidence>
<evidence type="ECO:0000256" key="6">
    <source>
        <dbReference type="ARBA" id="ARBA00022846"/>
    </source>
</evidence>
<accession>A0A8T2J3N0</accession>
<evidence type="ECO:0000259" key="15">
    <source>
        <dbReference type="Pfam" id="PF24656"/>
    </source>
</evidence>
<sequence>MNVTDFPPSYKTNSEKEQMLLKLAENFWHQYTHLYPERKPLFLCPLNECDVEKFVCTTMRPTLLPYSELYNWNQCAQFVCEYLTMEPLSSPLELPHSLFSSATVLKRQSGNCFDFSVLLCSLLLGAGYDAYCVSGYASLDMCLMDKTRSICPLLKKKEESIEESPQKPLKKYSVKPPRNLVSKFEIQQKAKQQAKLEEDVRKEQEKVEKLQEEAEKPGLDKLHGLRVHCWVLVLSGKREVPENFFIDALTGNSFATDDEHFLGIESVWNHEDYWVNMHDCHNGCKGMKFDLGDPVYWEYMLAGGSKPLLLIPDVEEEEEEVNEGNDLESKKILHIPPSWALPIVITPQEYETRCPHGKKILQYKKAKLEKWAPYLKGDGHVSCLTAYQDAEYLQEVEIQDCFQNRMDKLHMRQQNKVTRTNTEFFFPGRFDSLKVHEYQSLATETKRSMQFYSRSRLDGLLRRDDSPKQMTEIYESRDDFLYYKHIVFGKRPKKVAIAGGPSEANPRPILKIIERFYRNKEKPANEDVAERIFLLTEDRIHVRNHREDDHITTSYWEYLKPTNLGKKGVQDMLTPETCISYQVKPSEKLNKQLYVYQTLLNLHQAEQNSKDNVRKSEAEVLKILAERAQEEKDPKLTISIYDTDRNEKNKEKREAMEKAMQAENHRHRLLDLDYLAPFLAKLGDPEKLTHHEAQQVKENCLKDLKQRITDKANLMQARFEKETQELQKKQQWYQQNQMSMSKDDEEAYLDYCSDAMFRIHILETRLNKHKELAPHKYLALEERLNKDHRLRDPLLPS</sequence>
<evidence type="ECO:0000256" key="12">
    <source>
        <dbReference type="ARBA" id="ARBA00031627"/>
    </source>
</evidence>
<protein>
    <recommendedName>
        <fullName evidence="3">Dynein regulatory complex subunit 7</fullName>
    </recommendedName>
    <alternativeName>
        <fullName evidence="12">Coiled-coil domain-containing protein 135</fullName>
    </alternativeName>
    <alternativeName>
        <fullName evidence="13">Coiled-coil domain-containing protein lobo homolog</fullName>
    </alternativeName>
</protein>
<evidence type="ECO:0000256" key="10">
    <source>
        <dbReference type="ARBA" id="ARBA00023212"/>
    </source>
</evidence>
<evidence type="ECO:0000256" key="1">
    <source>
        <dbReference type="ARBA" id="ARBA00004611"/>
    </source>
</evidence>
<dbReference type="PANTHER" id="PTHR35249:SF2">
    <property type="entry name" value="DYNEIN REGULATORY COMPLEX SUBUNIT 7"/>
    <property type="match status" value="1"/>
</dbReference>
<keyword evidence="10" id="KW-0206">Cytoskeleton</keyword>
<dbReference type="InterPro" id="IPR056290">
    <property type="entry name" value="CEPT76/DRC7_peptidase-like_dom"/>
</dbReference>
<dbReference type="Pfam" id="PF24667">
    <property type="entry name" value="MORN_DRC7"/>
    <property type="match status" value="1"/>
</dbReference>
<evidence type="ECO:0000256" key="5">
    <source>
        <dbReference type="ARBA" id="ARBA00022782"/>
    </source>
</evidence>
<dbReference type="SUPFAM" id="SSF54001">
    <property type="entry name" value="Cysteine proteinases"/>
    <property type="match status" value="1"/>
</dbReference>
<keyword evidence="9" id="KW-0969">Cilium</keyword>
<dbReference type="GO" id="GO:0030317">
    <property type="term" value="P:flagellated sperm motility"/>
    <property type="evidence" value="ECO:0007669"/>
    <property type="project" value="TreeGrafter"/>
</dbReference>
<dbReference type="GO" id="GO:0007283">
    <property type="term" value="P:spermatogenesis"/>
    <property type="evidence" value="ECO:0007669"/>
    <property type="project" value="UniProtKB-KW"/>
</dbReference>
<dbReference type="PANTHER" id="PTHR35249">
    <property type="entry name" value="DYNEIN REGULATORY COMPLEX SUBUNIT 7"/>
    <property type="match status" value="1"/>
</dbReference>
<keyword evidence="8 14" id="KW-0175">Coiled coil</keyword>
<name>A0A8T2J3N0_9PIPI</name>
<keyword evidence="7" id="KW-0744">Spermatogenesis</keyword>
<dbReference type="InterPro" id="IPR038765">
    <property type="entry name" value="Papain-like_cys_pep_sf"/>
</dbReference>
<reference evidence="18" key="1">
    <citation type="thesis" date="2020" institute="ProQuest LLC" country="789 East Eisenhower Parkway, Ann Arbor, MI, USA">
        <title>Comparative Genomics and Chromosome Evolution.</title>
        <authorList>
            <person name="Mudd A.B."/>
        </authorList>
    </citation>
    <scope>NUCLEOTIDE SEQUENCE</scope>
    <source>
        <strain evidence="18">Female2</strain>
        <tissue evidence="18">Blood</tissue>
    </source>
</reference>
<dbReference type="GO" id="GO:0030154">
    <property type="term" value="P:cell differentiation"/>
    <property type="evidence" value="ECO:0007669"/>
    <property type="project" value="UniProtKB-KW"/>
</dbReference>
<evidence type="ECO:0000256" key="11">
    <source>
        <dbReference type="ARBA" id="ARBA00023273"/>
    </source>
</evidence>
<keyword evidence="4" id="KW-0963">Cytoplasm</keyword>
<comment type="caution">
    <text evidence="18">The sequence shown here is derived from an EMBL/GenBank/DDBJ whole genome shotgun (WGS) entry which is preliminary data.</text>
</comment>
<feature type="domain" description="CEP76/DRC7 peptidase-like" evidence="15">
    <location>
        <begin position="227"/>
        <end position="300"/>
    </location>
</feature>
<dbReference type="InterPro" id="IPR056292">
    <property type="entry name" value="DRC7_C"/>
</dbReference>
<keyword evidence="19" id="KW-1185">Reference proteome</keyword>
<dbReference type="Pfam" id="PF24656">
    <property type="entry name" value="CEPT76_peptidase"/>
    <property type="match status" value="1"/>
</dbReference>
<gene>
    <name evidence="18" type="ORF">GDO86_008119</name>
</gene>
<dbReference type="InterPro" id="IPR033551">
    <property type="entry name" value="DRC7/lobo"/>
</dbReference>
<evidence type="ECO:0000259" key="16">
    <source>
        <dbReference type="Pfam" id="PF24667"/>
    </source>
</evidence>
<keyword evidence="11" id="KW-0966">Cell projection</keyword>
<evidence type="ECO:0000313" key="18">
    <source>
        <dbReference type="EMBL" id="KAG8437291.1"/>
    </source>
</evidence>
<evidence type="ECO:0000256" key="2">
    <source>
        <dbReference type="ARBA" id="ARBA00010738"/>
    </source>
</evidence>
<dbReference type="EMBL" id="JAACNH010000007">
    <property type="protein sequence ID" value="KAG8437291.1"/>
    <property type="molecule type" value="Genomic_DNA"/>
</dbReference>
<dbReference type="GO" id="GO:0031514">
    <property type="term" value="C:motile cilium"/>
    <property type="evidence" value="ECO:0007669"/>
    <property type="project" value="TreeGrafter"/>
</dbReference>
<feature type="domain" description="Dynein regulatory complex subunit 7 MORN" evidence="16">
    <location>
        <begin position="355"/>
        <end position="639"/>
    </location>
</feature>
<keyword evidence="6" id="KW-0282">Flagellum</keyword>
<dbReference type="Proteomes" id="UP000812440">
    <property type="component" value="Chromosome 4"/>
</dbReference>
<comment type="subcellular location">
    <subcellularLocation>
        <location evidence="1">Cytoplasm</location>
        <location evidence="1">Cytoskeleton</location>
        <location evidence="1">Flagellum axoneme</location>
    </subcellularLocation>
</comment>
<evidence type="ECO:0000256" key="13">
    <source>
        <dbReference type="ARBA" id="ARBA00031733"/>
    </source>
</evidence>
<evidence type="ECO:0000256" key="7">
    <source>
        <dbReference type="ARBA" id="ARBA00022871"/>
    </source>
</evidence>
<evidence type="ECO:0000256" key="3">
    <source>
        <dbReference type="ARBA" id="ARBA00021303"/>
    </source>
</evidence>
<feature type="coiled-coil region" evidence="14">
    <location>
        <begin position="186"/>
        <end position="213"/>
    </location>
</feature>
<dbReference type="OrthoDB" id="10262874at2759"/>
<comment type="similarity">
    <text evidence="2">Belongs to the DRC7 family.</text>
</comment>
<evidence type="ECO:0000256" key="14">
    <source>
        <dbReference type="SAM" id="Coils"/>
    </source>
</evidence>
<evidence type="ECO:0000256" key="8">
    <source>
        <dbReference type="ARBA" id="ARBA00023054"/>
    </source>
</evidence>
<dbReference type="Pfam" id="PF24671">
    <property type="entry name" value="DRC7_C"/>
    <property type="match status" value="1"/>
</dbReference>